<evidence type="ECO:0000259" key="2">
    <source>
        <dbReference type="Pfam" id="PF03779"/>
    </source>
</evidence>
<accession>A0ABS0PLE6</accession>
<proteinExistence type="predicted"/>
<keyword evidence="1" id="KW-0812">Transmembrane</keyword>
<dbReference type="Pfam" id="PF03779">
    <property type="entry name" value="SPW"/>
    <property type="match status" value="1"/>
</dbReference>
<comment type="caution">
    <text evidence="3">The sequence shown here is derived from an EMBL/GenBank/DDBJ whole genome shotgun (WGS) entry which is preliminary data.</text>
</comment>
<reference evidence="3 4" key="1">
    <citation type="submission" date="2020-07" db="EMBL/GenBank/DDBJ databases">
        <title>Bradyrhizobium diversity isolated from nodules of indigenous legumes of Western Australia.</title>
        <authorList>
            <person name="Klepa M.S."/>
        </authorList>
    </citation>
    <scope>NUCLEOTIDE SEQUENCE [LARGE SCALE GENOMIC DNA]</scope>
    <source>
        <strain evidence="3 4">CNPSo 4010</strain>
    </source>
</reference>
<dbReference type="Proteomes" id="UP000807370">
    <property type="component" value="Unassembled WGS sequence"/>
</dbReference>
<evidence type="ECO:0000256" key="1">
    <source>
        <dbReference type="SAM" id="Phobius"/>
    </source>
</evidence>
<evidence type="ECO:0000313" key="3">
    <source>
        <dbReference type="EMBL" id="MBH5398034.1"/>
    </source>
</evidence>
<feature type="domain" description="SPW repeat-containing integral membrane" evidence="2">
    <location>
        <begin position="6"/>
        <end position="97"/>
    </location>
</feature>
<dbReference type="InterPro" id="IPR005530">
    <property type="entry name" value="SPW"/>
</dbReference>
<keyword evidence="1" id="KW-0472">Membrane</keyword>
<gene>
    <name evidence="3" type="ORF">HZZ13_09550</name>
</gene>
<protein>
    <submittedName>
        <fullName evidence="3">SPW repeat protein</fullName>
    </submittedName>
</protein>
<feature type="transmembrane region" description="Helical" evidence="1">
    <location>
        <begin position="82"/>
        <end position="102"/>
    </location>
</feature>
<feature type="transmembrane region" description="Helical" evidence="1">
    <location>
        <begin position="33"/>
        <end position="52"/>
    </location>
</feature>
<dbReference type="EMBL" id="JACCHP010000005">
    <property type="protein sequence ID" value="MBH5398034.1"/>
    <property type="molecule type" value="Genomic_DNA"/>
</dbReference>
<keyword evidence="4" id="KW-1185">Reference proteome</keyword>
<feature type="transmembrane region" description="Helical" evidence="1">
    <location>
        <begin position="59"/>
        <end position="76"/>
    </location>
</feature>
<organism evidence="3 4">
    <name type="scientific">Bradyrhizobium agreste</name>
    <dbReference type="NCBI Taxonomy" id="2751811"/>
    <lineage>
        <taxon>Bacteria</taxon>
        <taxon>Pseudomonadati</taxon>
        <taxon>Pseudomonadota</taxon>
        <taxon>Alphaproteobacteria</taxon>
        <taxon>Hyphomicrobiales</taxon>
        <taxon>Nitrobacteraceae</taxon>
        <taxon>Bradyrhizobium</taxon>
    </lineage>
</organism>
<dbReference type="RefSeq" id="WP_197959366.1">
    <property type="nucleotide sequence ID" value="NZ_JACCHP010000005.1"/>
</dbReference>
<sequence length="120" mass="13396">MRIQHWQDAASLLVGLWLVLSSFILGWSGAPVWVSIALGLGVVLFAIEAFVIPSYLEEWGEMLLGLALLLAPWTFGYEPVSATVSSVLSGILVILLAGWELMTDRDFSTWWHDRWHRLAG</sequence>
<feature type="transmembrane region" description="Helical" evidence="1">
    <location>
        <begin position="9"/>
        <end position="27"/>
    </location>
</feature>
<keyword evidence="1" id="KW-1133">Transmembrane helix</keyword>
<evidence type="ECO:0000313" key="4">
    <source>
        <dbReference type="Proteomes" id="UP000807370"/>
    </source>
</evidence>
<name>A0ABS0PLE6_9BRAD</name>